<proteinExistence type="predicted"/>
<reference evidence="2 3" key="1">
    <citation type="journal article" date="2015" name="Proc. Natl. Acad. Sci. U.S.A.">
        <title>The resurrection genome of Boea hygrometrica: A blueprint for survival of dehydration.</title>
        <authorList>
            <person name="Xiao L."/>
            <person name="Yang G."/>
            <person name="Zhang L."/>
            <person name="Yang X."/>
            <person name="Zhao S."/>
            <person name="Ji Z."/>
            <person name="Zhou Q."/>
            <person name="Hu M."/>
            <person name="Wang Y."/>
            <person name="Chen M."/>
            <person name="Xu Y."/>
            <person name="Jin H."/>
            <person name="Xiao X."/>
            <person name="Hu G."/>
            <person name="Bao F."/>
            <person name="Hu Y."/>
            <person name="Wan P."/>
            <person name="Li L."/>
            <person name="Deng X."/>
            <person name="Kuang T."/>
            <person name="Xiang C."/>
            <person name="Zhu J.K."/>
            <person name="Oliver M.J."/>
            <person name="He Y."/>
        </authorList>
    </citation>
    <scope>NUCLEOTIDE SEQUENCE [LARGE SCALE GENOMIC DNA]</scope>
    <source>
        <strain evidence="3">cv. XS01</strain>
    </source>
</reference>
<evidence type="ECO:0000259" key="1">
    <source>
        <dbReference type="Pfam" id="PF09331"/>
    </source>
</evidence>
<dbReference type="Proteomes" id="UP000250235">
    <property type="component" value="Unassembled WGS sequence"/>
</dbReference>
<name>A0A2Z7CSC0_9LAMI</name>
<dbReference type="PANTHER" id="PTHR48449:SF1">
    <property type="entry name" value="DUF1985 DOMAIN-CONTAINING PROTEIN"/>
    <property type="match status" value="1"/>
</dbReference>
<keyword evidence="3" id="KW-1185">Reference proteome</keyword>
<sequence length="202" mass="23431">MVKRKAIEAVDMEIQERTSGTNHVIYCPTKLEKEQVFDCKLLTLGSQYHEVCERILSFLNERELQRMVQDGQFGNLIRYASDYINSNQLLWFLMRRQVVDCGTEFWMVIHKRMLRFSLLEYGLITGFNCSTSYSNIPGEDGFRRSHFPWMSTVTLVDVRALIDEFEGEIGVEVDVEKIKLASLYFASAVLGPGRKRKKEVVV</sequence>
<dbReference type="AlphaFoldDB" id="A0A2Z7CSC0"/>
<gene>
    <name evidence="2" type="ORF">F511_23650</name>
</gene>
<feature type="domain" description="DUF1985" evidence="1">
    <location>
        <begin position="93"/>
        <end position="197"/>
    </location>
</feature>
<dbReference type="EMBL" id="KQ992988">
    <property type="protein sequence ID" value="KZV49693.1"/>
    <property type="molecule type" value="Genomic_DNA"/>
</dbReference>
<dbReference type="PANTHER" id="PTHR48449">
    <property type="entry name" value="DUF1985 DOMAIN-CONTAINING PROTEIN"/>
    <property type="match status" value="1"/>
</dbReference>
<evidence type="ECO:0000313" key="2">
    <source>
        <dbReference type="EMBL" id="KZV49693.1"/>
    </source>
</evidence>
<organism evidence="2 3">
    <name type="scientific">Dorcoceras hygrometricum</name>
    <dbReference type="NCBI Taxonomy" id="472368"/>
    <lineage>
        <taxon>Eukaryota</taxon>
        <taxon>Viridiplantae</taxon>
        <taxon>Streptophyta</taxon>
        <taxon>Embryophyta</taxon>
        <taxon>Tracheophyta</taxon>
        <taxon>Spermatophyta</taxon>
        <taxon>Magnoliopsida</taxon>
        <taxon>eudicotyledons</taxon>
        <taxon>Gunneridae</taxon>
        <taxon>Pentapetalae</taxon>
        <taxon>asterids</taxon>
        <taxon>lamiids</taxon>
        <taxon>Lamiales</taxon>
        <taxon>Gesneriaceae</taxon>
        <taxon>Didymocarpoideae</taxon>
        <taxon>Trichosporeae</taxon>
        <taxon>Loxocarpinae</taxon>
        <taxon>Dorcoceras</taxon>
    </lineage>
</organism>
<accession>A0A2Z7CSC0</accession>
<dbReference type="OrthoDB" id="1930729at2759"/>
<dbReference type="InterPro" id="IPR015410">
    <property type="entry name" value="DUF1985"/>
</dbReference>
<protein>
    <recommendedName>
        <fullName evidence="1">DUF1985 domain-containing protein</fullName>
    </recommendedName>
</protein>
<dbReference type="Pfam" id="PF09331">
    <property type="entry name" value="DUF1985"/>
    <property type="match status" value="1"/>
</dbReference>
<evidence type="ECO:0000313" key="3">
    <source>
        <dbReference type="Proteomes" id="UP000250235"/>
    </source>
</evidence>